<dbReference type="InterPro" id="IPR013378">
    <property type="entry name" value="InlB-like_B-rpt"/>
</dbReference>
<keyword evidence="3" id="KW-0964">Secreted</keyword>
<keyword evidence="9" id="KW-1133">Transmembrane helix</keyword>
<dbReference type="Pfam" id="PF00746">
    <property type="entry name" value="Gram_pos_anchor"/>
    <property type="match status" value="1"/>
</dbReference>
<dbReference type="AlphaFoldDB" id="A0A9P2EAF5"/>
<dbReference type="InterPro" id="IPR050836">
    <property type="entry name" value="SDS22/Internalin_LRR"/>
</dbReference>
<sequence length="441" mass="49407">MNKSRFMNFKEKMVLFFLIIGIVLVNGEGGIEAKAESITKPTPINEIFPDSTLAELMRGALKKESTFDLVTASDLKELSDAHYREFFLAKRGIKSIEGIQYFDLNYISLYGNEISDLSPLSKMPQLIGLELDDNKIKDLTPLGNLSELFRLELKGNQISDLSPLNNLSALKYLSVSDQKIVNEPVDFQENVTISNKVFNPNRILVKANSISNAGIQDNGEIKWSLKEYVNELSYEFNEEINMNGTIKSTFSGTVIQPLIDAPIKYKVIFNEEGKKRDDIVEKGTMLTEPTAPIKEGYTFIGWYDKMTDGKKWNFIENKVTEEGIQLYARFIKDNDNNVSPNDKINDEIVINDASSSKEAKIVKTPKEGTLPSIKKIDNDETNTVLLPTNSNREEGVSKQDSNKLPSTGDANSLTIFLQLGGLVIIVGLLIIVLKKSKKVKK</sequence>
<dbReference type="EMBL" id="AABDGJ010000010">
    <property type="protein sequence ID" value="EAG6991335.1"/>
    <property type="molecule type" value="Genomic_DNA"/>
</dbReference>
<name>A0A9P2EAF5_LISMN</name>
<dbReference type="NCBIfam" id="TIGR01167">
    <property type="entry name" value="LPXTG_anchor"/>
    <property type="match status" value="1"/>
</dbReference>
<dbReference type="InterPro" id="IPR019931">
    <property type="entry name" value="LPXTG_anchor"/>
</dbReference>
<keyword evidence="9" id="KW-0812">Transmembrane</keyword>
<dbReference type="Gene3D" id="2.60.40.4270">
    <property type="entry name" value="Listeria-Bacteroides repeat domain"/>
    <property type="match status" value="1"/>
</dbReference>
<dbReference type="Gene3D" id="2.60.40.1220">
    <property type="match status" value="1"/>
</dbReference>
<evidence type="ECO:0000256" key="2">
    <source>
        <dbReference type="ARBA" id="ARBA00022512"/>
    </source>
</evidence>
<feature type="compositionally biased region" description="Basic and acidic residues" evidence="8">
    <location>
        <begin position="391"/>
        <end position="401"/>
    </location>
</feature>
<dbReference type="Pfam" id="PF08191">
    <property type="entry name" value="LRR_adjacent"/>
    <property type="match status" value="1"/>
</dbReference>
<keyword evidence="2" id="KW-0134">Cell wall</keyword>
<evidence type="ECO:0000256" key="1">
    <source>
        <dbReference type="ARBA" id="ARBA00004168"/>
    </source>
</evidence>
<organism evidence="11 12">
    <name type="scientific">Listeria monocytogenes</name>
    <dbReference type="NCBI Taxonomy" id="1639"/>
    <lineage>
        <taxon>Bacteria</taxon>
        <taxon>Bacillati</taxon>
        <taxon>Bacillota</taxon>
        <taxon>Bacilli</taxon>
        <taxon>Bacillales</taxon>
        <taxon>Listeriaceae</taxon>
        <taxon>Listeria</taxon>
    </lineage>
</organism>
<dbReference type="InterPro" id="IPR024634">
    <property type="entry name" value="Internalin_N"/>
</dbReference>
<evidence type="ECO:0000313" key="11">
    <source>
        <dbReference type="EMBL" id="EAG6991335.1"/>
    </source>
</evidence>
<comment type="subcellular location">
    <subcellularLocation>
        <location evidence="1">Secreted</location>
        <location evidence="1">Cell wall</location>
        <topology evidence="1">Peptidoglycan-anchor</topology>
    </subcellularLocation>
</comment>
<feature type="domain" description="Gram-positive cocci surface proteins LPxTG" evidence="10">
    <location>
        <begin position="404"/>
        <end position="441"/>
    </location>
</feature>
<dbReference type="PROSITE" id="PS51450">
    <property type="entry name" value="LRR"/>
    <property type="match status" value="3"/>
</dbReference>
<dbReference type="InterPro" id="IPR014756">
    <property type="entry name" value="Ig_E-set"/>
</dbReference>
<dbReference type="RefSeq" id="WP_046670900.1">
    <property type="nucleotide sequence ID" value="NZ_CP168867.1"/>
</dbReference>
<evidence type="ECO:0000256" key="5">
    <source>
        <dbReference type="ARBA" id="ARBA00022729"/>
    </source>
</evidence>
<dbReference type="NCBIfam" id="TIGR02543">
    <property type="entry name" value="List_Bact_rpt"/>
    <property type="match status" value="1"/>
</dbReference>
<protein>
    <submittedName>
        <fullName evidence="11">LPXTG cell wall anchor domain-containing protein</fullName>
    </submittedName>
</protein>
<feature type="region of interest" description="Disordered" evidence="8">
    <location>
        <begin position="381"/>
        <end position="406"/>
    </location>
</feature>
<feature type="compositionally biased region" description="Polar residues" evidence="8">
    <location>
        <begin position="381"/>
        <end position="390"/>
    </location>
</feature>
<keyword evidence="5" id="KW-0732">Signal</keyword>
<evidence type="ECO:0000256" key="9">
    <source>
        <dbReference type="SAM" id="Phobius"/>
    </source>
</evidence>
<dbReference type="InterPro" id="IPR042229">
    <property type="entry name" value="Listeria/Bacterioides_rpt_sf"/>
</dbReference>
<evidence type="ECO:0000256" key="8">
    <source>
        <dbReference type="SAM" id="MobiDB-lite"/>
    </source>
</evidence>
<dbReference type="InterPro" id="IPR012569">
    <property type="entry name" value="Inl_IR"/>
</dbReference>
<comment type="caution">
    <text evidence="11">The sequence shown here is derived from an EMBL/GenBank/DDBJ whole genome shotgun (WGS) entry which is preliminary data.</text>
</comment>
<keyword evidence="6" id="KW-0677">Repeat</keyword>
<dbReference type="SUPFAM" id="SSF81296">
    <property type="entry name" value="E set domains"/>
    <property type="match status" value="1"/>
</dbReference>
<keyword evidence="7" id="KW-0572">Peptidoglycan-anchor</keyword>
<dbReference type="Gene3D" id="1.10.8.390">
    <property type="entry name" value="Internalin N-terminal Cap domain-like"/>
    <property type="match status" value="1"/>
</dbReference>
<dbReference type="Pfam" id="PF09479">
    <property type="entry name" value="Flg_new"/>
    <property type="match status" value="1"/>
</dbReference>
<dbReference type="PANTHER" id="PTHR46652:SF3">
    <property type="entry name" value="LEUCINE-RICH REPEAT-CONTAINING PROTEIN 9"/>
    <property type="match status" value="1"/>
</dbReference>
<dbReference type="InterPro" id="IPR014755">
    <property type="entry name" value="Cu-Rt/internalin_Ig-like"/>
</dbReference>
<dbReference type="InterPro" id="IPR001611">
    <property type="entry name" value="Leu-rich_rpt"/>
</dbReference>
<keyword evidence="9" id="KW-0472">Membrane</keyword>
<evidence type="ECO:0000313" key="12">
    <source>
        <dbReference type="Proteomes" id="UP000548278"/>
    </source>
</evidence>
<feature type="transmembrane region" description="Helical" evidence="9">
    <location>
        <begin position="413"/>
        <end position="433"/>
    </location>
</feature>
<evidence type="ECO:0000256" key="3">
    <source>
        <dbReference type="ARBA" id="ARBA00022525"/>
    </source>
</evidence>
<reference evidence="11 12" key="1">
    <citation type="submission" date="2019-04" db="EMBL/GenBank/DDBJ databases">
        <authorList>
            <consortium name="GenomeTrakr network: Whole genome sequencing for foodborne pathogen traceback"/>
        </authorList>
    </citation>
    <scope>NUCLEOTIDE SEQUENCE [LARGE SCALE GENOMIC DNA]</scope>
    <source>
        <strain evidence="11 12">CFSAN004300</strain>
    </source>
</reference>
<dbReference type="Pfam" id="PF12354">
    <property type="entry name" value="Internalin_N"/>
    <property type="match status" value="1"/>
</dbReference>
<evidence type="ECO:0000256" key="7">
    <source>
        <dbReference type="ARBA" id="ARBA00023088"/>
    </source>
</evidence>
<gene>
    <name evidence="11" type="ORF">AB917_12130</name>
</gene>
<dbReference type="Proteomes" id="UP000548278">
    <property type="component" value="Unassembled WGS sequence"/>
</dbReference>
<evidence type="ECO:0000259" key="10">
    <source>
        <dbReference type="PROSITE" id="PS50847"/>
    </source>
</evidence>
<evidence type="ECO:0000256" key="6">
    <source>
        <dbReference type="ARBA" id="ARBA00022737"/>
    </source>
</evidence>
<dbReference type="PANTHER" id="PTHR46652">
    <property type="entry name" value="LEUCINE-RICH REPEAT AND IQ DOMAIN-CONTAINING PROTEIN 1-RELATED"/>
    <property type="match status" value="1"/>
</dbReference>
<dbReference type="SUPFAM" id="SSF52058">
    <property type="entry name" value="L domain-like"/>
    <property type="match status" value="1"/>
</dbReference>
<evidence type="ECO:0000256" key="4">
    <source>
        <dbReference type="ARBA" id="ARBA00022614"/>
    </source>
</evidence>
<accession>A0A9P2EAF5</accession>
<dbReference type="PROSITE" id="PS50847">
    <property type="entry name" value="GRAM_POS_ANCHORING"/>
    <property type="match status" value="1"/>
</dbReference>
<proteinExistence type="predicted"/>
<keyword evidence="4" id="KW-0433">Leucine-rich repeat</keyword>